<name>A0ABD6E9X4_9BILA</name>
<keyword evidence="7" id="KW-0732">Signal</keyword>
<feature type="binding site" evidence="5">
    <location>
        <position position="133"/>
    </location>
    <ligand>
        <name>substrate</name>
    </ligand>
</feature>
<keyword evidence="3" id="KW-0560">Oxidoreductase</keyword>
<evidence type="ECO:0000259" key="8">
    <source>
        <dbReference type="Pfam" id="PF00248"/>
    </source>
</evidence>
<dbReference type="Pfam" id="PF00248">
    <property type="entry name" value="Aldo_ket_red"/>
    <property type="match status" value="1"/>
</dbReference>
<accession>A0ABD6E9X4</accession>
<feature type="chain" id="PRO_5044788897" description="NADP-dependent oxidoreductase domain-containing protein" evidence="7">
    <location>
        <begin position="18"/>
        <end position="309"/>
    </location>
</feature>
<evidence type="ECO:0000256" key="2">
    <source>
        <dbReference type="ARBA" id="ARBA00022857"/>
    </source>
</evidence>
<keyword evidence="2" id="KW-0521">NADP</keyword>
<feature type="active site" description="Proton donor" evidence="4">
    <location>
        <position position="71"/>
    </location>
</feature>
<proteinExistence type="inferred from homology"/>
<feature type="site" description="Lowers pKa of active site Tyr" evidence="6">
    <location>
        <position position="100"/>
    </location>
</feature>
<evidence type="ECO:0000256" key="1">
    <source>
        <dbReference type="ARBA" id="ARBA00007905"/>
    </source>
</evidence>
<dbReference type="PANTHER" id="PTHR43827:SF3">
    <property type="entry name" value="NADP-DEPENDENT OXIDOREDUCTASE DOMAIN-CONTAINING PROTEIN"/>
    <property type="match status" value="1"/>
</dbReference>
<dbReference type="Gene3D" id="3.20.20.100">
    <property type="entry name" value="NADP-dependent oxidoreductase domain"/>
    <property type="match status" value="1"/>
</dbReference>
<dbReference type="EMBL" id="JBGFUD010001848">
    <property type="protein sequence ID" value="MFH4976838.1"/>
    <property type="molecule type" value="Genomic_DNA"/>
</dbReference>
<dbReference type="CDD" id="cd19136">
    <property type="entry name" value="AKR_DrGR-like"/>
    <property type="match status" value="1"/>
</dbReference>
<dbReference type="Proteomes" id="UP001608902">
    <property type="component" value="Unassembled WGS sequence"/>
</dbReference>
<evidence type="ECO:0000256" key="5">
    <source>
        <dbReference type="PIRSR" id="PIRSR000097-2"/>
    </source>
</evidence>
<evidence type="ECO:0000256" key="4">
    <source>
        <dbReference type="PIRSR" id="PIRSR000097-1"/>
    </source>
</evidence>
<protein>
    <recommendedName>
        <fullName evidence="8">NADP-dependent oxidoreductase domain-containing protein</fullName>
    </recommendedName>
</protein>
<dbReference type="InterPro" id="IPR023210">
    <property type="entry name" value="NADP_OxRdtase_dom"/>
</dbReference>
<evidence type="ECO:0000256" key="3">
    <source>
        <dbReference type="ARBA" id="ARBA00023002"/>
    </source>
</evidence>
<keyword evidence="10" id="KW-1185">Reference proteome</keyword>
<dbReference type="PIRSF" id="PIRSF000097">
    <property type="entry name" value="AKR"/>
    <property type="match status" value="1"/>
</dbReference>
<dbReference type="PRINTS" id="PR00069">
    <property type="entry name" value="ALDKETRDTASE"/>
</dbReference>
<comment type="similarity">
    <text evidence="1">Belongs to the aldo/keto reductase family.</text>
</comment>
<evidence type="ECO:0000313" key="9">
    <source>
        <dbReference type="EMBL" id="MFH4976838.1"/>
    </source>
</evidence>
<dbReference type="SUPFAM" id="SSF51430">
    <property type="entry name" value="NAD(P)-linked oxidoreductase"/>
    <property type="match status" value="1"/>
</dbReference>
<reference evidence="9 10" key="1">
    <citation type="submission" date="2024-08" db="EMBL/GenBank/DDBJ databases">
        <title>Gnathostoma spinigerum genome.</title>
        <authorList>
            <person name="Gonzalez-Bertolin B."/>
            <person name="Monzon S."/>
            <person name="Zaballos A."/>
            <person name="Jimenez P."/>
            <person name="Dekumyoy P."/>
            <person name="Varona S."/>
            <person name="Cuesta I."/>
            <person name="Sumanam S."/>
            <person name="Adisakwattana P."/>
            <person name="Gasser R.B."/>
            <person name="Hernandez-Gonzalez A."/>
            <person name="Young N.D."/>
            <person name="Perteguer M.J."/>
        </authorList>
    </citation>
    <scope>NUCLEOTIDE SEQUENCE [LARGE SCALE GENOMIC DNA]</scope>
    <source>
        <strain evidence="9">AL3</strain>
        <tissue evidence="9">Liver</tissue>
    </source>
</reference>
<evidence type="ECO:0000313" key="10">
    <source>
        <dbReference type="Proteomes" id="UP001608902"/>
    </source>
</evidence>
<evidence type="ECO:0000256" key="7">
    <source>
        <dbReference type="SAM" id="SignalP"/>
    </source>
</evidence>
<dbReference type="GO" id="GO:0016616">
    <property type="term" value="F:oxidoreductase activity, acting on the CH-OH group of donors, NAD or NADP as acceptor"/>
    <property type="evidence" value="ECO:0007669"/>
    <property type="project" value="UniProtKB-ARBA"/>
</dbReference>
<dbReference type="AlphaFoldDB" id="A0ABD6E9X4"/>
<feature type="signal peptide" evidence="7">
    <location>
        <begin position="1"/>
        <end position="17"/>
    </location>
</feature>
<gene>
    <name evidence="9" type="ORF">AB6A40_003547</name>
</gene>
<comment type="caution">
    <text evidence="9">The sequence shown here is derived from an EMBL/GenBank/DDBJ whole genome shotgun (WGS) entry which is preliminary data.</text>
</comment>
<organism evidence="9 10">
    <name type="scientific">Gnathostoma spinigerum</name>
    <dbReference type="NCBI Taxonomy" id="75299"/>
    <lineage>
        <taxon>Eukaryota</taxon>
        <taxon>Metazoa</taxon>
        <taxon>Ecdysozoa</taxon>
        <taxon>Nematoda</taxon>
        <taxon>Chromadorea</taxon>
        <taxon>Rhabditida</taxon>
        <taxon>Spirurina</taxon>
        <taxon>Gnathostomatomorpha</taxon>
        <taxon>Gnathostomatoidea</taxon>
        <taxon>Gnathostomatidae</taxon>
        <taxon>Gnathostoma</taxon>
    </lineage>
</organism>
<dbReference type="InterPro" id="IPR036812">
    <property type="entry name" value="NAD(P)_OxRdtase_dom_sf"/>
</dbReference>
<sequence length="309" mass="34921">MKVAVFHCCLVLDPCSAAYLTMDTKGRDYVKQQLPLIGLGTWEIRDRNVIFDIVDAALGCGYRMIDTAELYGNEAFIGEALKQYLPKYGLKREDIFITSKLQTSNQGADKARPAVEGTLKALGVDYLDLFLIHWPGTGFDPTPFDAKLRAESWDVLEDFYKTGKLKAIGVSNYEKKHLDELLAKATVLPALNQCEYHPYFMQPDLIEYCKEKGIIFQAYSSLGSPYSNAKLMEDNLIKQMAEKYKCSTAQFLLAWAINQGIGVLPRSSKANHVRDNFKAINIHIDPKDVQLVCQIKESHKYCWDPTKIA</sequence>
<dbReference type="FunFam" id="3.20.20.100:FF:000002">
    <property type="entry name" value="2,5-diketo-D-gluconic acid reductase A"/>
    <property type="match status" value="1"/>
</dbReference>
<dbReference type="PANTHER" id="PTHR43827">
    <property type="entry name" value="2,5-DIKETO-D-GLUCONIC ACID REDUCTASE"/>
    <property type="match status" value="1"/>
</dbReference>
<dbReference type="InterPro" id="IPR020471">
    <property type="entry name" value="AKR"/>
</dbReference>
<feature type="domain" description="NADP-dependent oxidoreductase" evidence="8">
    <location>
        <begin position="37"/>
        <end position="295"/>
    </location>
</feature>
<evidence type="ECO:0000256" key="6">
    <source>
        <dbReference type="PIRSR" id="PIRSR000097-3"/>
    </source>
</evidence>